<organism evidence="2">
    <name type="scientific">Candidatus Kentrum sp. FW</name>
    <dbReference type="NCBI Taxonomy" id="2126338"/>
    <lineage>
        <taxon>Bacteria</taxon>
        <taxon>Pseudomonadati</taxon>
        <taxon>Pseudomonadota</taxon>
        <taxon>Gammaproteobacteria</taxon>
        <taxon>Candidatus Kentrum</taxon>
    </lineage>
</organism>
<gene>
    <name evidence="2" type="ORF">BECKFW1821C_GA0114237_10035</name>
</gene>
<feature type="region of interest" description="Disordered" evidence="1">
    <location>
        <begin position="1"/>
        <end position="35"/>
    </location>
</feature>
<proteinExistence type="predicted"/>
<dbReference type="AlphaFoldDB" id="A0A450T855"/>
<evidence type="ECO:0000313" key="2">
    <source>
        <dbReference type="EMBL" id="VFJ62732.1"/>
    </source>
</evidence>
<accession>A0A450T855</accession>
<reference evidence="2" key="1">
    <citation type="submission" date="2019-02" db="EMBL/GenBank/DDBJ databases">
        <authorList>
            <person name="Gruber-Vodicka R. H."/>
            <person name="Seah K. B. B."/>
        </authorList>
    </citation>
    <scope>NUCLEOTIDE SEQUENCE</scope>
    <source>
        <strain evidence="2">BECK_BZ131</strain>
    </source>
</reference>
<sequence>MSTTTSGPPPGLPAESGARGRPTRRAFQGDERKEEIRQPVGNFARMARFAISACRGRHKNNRHCPMRPTASPGSRFALCPQAGKRPGINHVRGVGKDKPDFRVRICFVDRLYGTNALVFLFPRQIQICGKRTATSKSYFQIGLFDVVIPQIGQAVMTTSTRSSLSGSTIISHGWWLCRVSIIHRPSTASGR</sequence>
<name>A0A450T855_9GAMM</name>
<dbReference type="EMBL" id="CAADFE010000003">
    <property type="protein sequence ID" value="VFJ62732.1"/>
    <property type="molecule type" value="Genomic_DNA"/>
</dbReference>
<protein>
    <submittedName>
        <fullName evidence="2">Uncharacterized protein</fullName>
    </submittedName>
</protein>
<evidence type="ECO:0000256" key="1">
    <source>
        <dbReference type="SAM" id="MobiDB-lite"/>
    </source>
</evidence>